<reference evidence="2" key="1">
    <citation type="submission" date="2023-05" db="EMBL/GenBank/DDBJ databases">
        <title>Nepenthes gracilis genome sequencing.</title>
        <authorList>
            <person name="Fukushima K."/>
        </authorList>
    </citation>
    <scope>NUCLEOTIDE SEQUENCE</scope>
    <source>
        <strain evidence="2">SING2019-196</strain>
    </source>
</reference>
<feature type="region of interest" description="Disordered" evidence="1">
    <location>
        <begin position="1"/>
        <end position="21"/>
    </location>
</feature>
<protein>
    <submittedName>
        <fullName evidence="2">Uncharacterized protein</fullName>
    </submittedName>
</protein>
<evidence type="ECO:0000313" key="3">
    <source>
        <dbReference type="Proteomes" id="UP001279734"/>
    </source>
</evidence>
<name>A0AAD3P4F2_NEPGR</name>
<proteinExistence type="predicted"/>
<evidence type="ECO:0000256" key="1">
    <source>
        <dbReference type="SAM" id="MobiDB-lite"/>
    </source>
</evidence>
<dbReference type="AlphaFoldDB" id="A0AAD3P4F2"/>
<comment type="caution">
    <text evidence="2">The sequence shown here is derived from an EMBL/GenBank/DDBJ whole genome shotgun (WGS) entry which is preliminary data.</text>
</comment>
<accession>A0AAD3P4F2</accession>
<dbReference type="EMBL" id="BSYO01000001">
    <property type="protein sequence ID" value="GMG99370.1"/>
    <property type="molecule type" value="Genomic_DNA"/>
</dbReference>
<evidence type="ECO:0000313" key="2">
    <source>
        <dbReference type="EMBL" id="GMG99370.1"/>
    </source>
</evidence>
<organism evidence="2 3">
    <name type="scientific">Nepenthes gracilis</name>
    <name type="common">Slender pitcher plant</name>
    <dbReference type="NCBI Taxonomy" id="150966"/>
    <lineage>
        <taxon>Eukaryota</taxon>
        <taxon>Viridiplantae</taxon>
        <taxon>Streptophyta</taxon>
        <taxon>Embryophyta</taxon>
        <taxon>Tracheophyta</taxon>
        <taxon>Spermatophyta</taxon>
        <taxon>Magnoliopsida</taxon>
        <taxon>eudicotyledons</taxon>
        <taxon>Gunneridae</taxon>
        <taxon>Pentapetalae</taxon>
        <taxon>Caryophyllales</taxon>
        <taxon>Nepenthaceae</taxon>
        <taxon>Nepenthes</taxon>
    </lineage>
</organism>
<dbReference type="Proteomes" id="UP001279734">
    <property type="component" value="Unassembled WGS sequence"/>
</dbReference>
<sequence>MVELDGKMAAKHDKSLRWPRKEVRHRGRELFEVAASGMEASALSTRHRPLRTSLNNVKKLQAAVHLPATLKTTGRNYNRSQLKTMEMNSEGIKLHEPDNT</sequence>
<keyword evidence="3" id="KW-1185">Reference proteome</keyword>
<gene>
    <name evidence="2" type="ORF">Nepgr_001210</name>
</gene>